<gene>
    <name evidence="2" type="ORF">ACFOSS_06075</name>
</gene>
<evidence type="ECO:0000313" key="3">
    <source>
        <dbReference type="Proteomes" id="UP001595692"/>
    </source>
</evidence>
<feature type="transmembrane region" description="Helical" evidence="1">
    <location>
        <begin position="350"/>
        <end position="371"/>
    </location>
</feature>
<feature type="transmembrane region" description="Helical" evidence="1">
    <location>
        <begin position="121"/>
        <end position="139"/>
    </location>
</feature>
<feature type="transmembrane region" description="Helical" evidence="1">
    <location>
        <begin position="169"/>
        <end position="188"/>
    </location>
</feature>
<feature type="transmembrane region" description="Helical" evidence="1">
    <location>
        <begin position="145"/>
        <end position="162"/>
    </location>
</feature>
<keyword evidence="1" id="KW-0812">Transmembrane</keyword>
<dbReference type="PANTHER" id="PTHR30199:SF0">
    <property type="entry name" value="INNER MEMBRANE PROTEIN YDCO"/>
    <property type="match status" value="1"/>
</dbReference>
<dbReference type="NCBIfam" id="TIGR00843">
    <property type="entry name" value="benE"/>
    <property type="match status" value="1"/>
</dbReference>
<accession>A0ABV8CM43</accession>
<keyword evidence="1" id="KW-0472">Membrane</keyword>
<feature type="transmembrane region" description="Helical" evidence="1">
    <location>
        <begin position="289"/>
        <end position="314"/>
    </location>
</feature>
<dbReference type="EMBL" id="JBHSAF010000005">
    <property type="protein sequence ID" value="MFC3913033.1"/>
    <property type="molecule type" value="Genomic_DNA"/>
</dbReference>
<organism evidence="2 3">
    <name type="scientific">Pseudaeromonas sharmana</name>
    <dbReference type="NCBI Taxonomy" id="328412"/>
    <lineage>
        <taxon>Bacteria</taxon>
        <taxon>Pseudomonadati</taxon>
        <taxon>Pseudomonadota</taxon>
        <taxon>Gammaproteobacteria</taxon>
        <taxon>Aeromonadales</taxon>
        <taxon>Aeromonadaceae</taxon>
        <taxon>Pseudaeromonas</taxon>
    </lineage>
</organism>
<evidence type="ECO:0000256" key="1">
    <source>
        <dbReference type="SAM" id="Phobius"/>
    </source>
</evidence>
<reference evidence="3" key="1">
    <citation type="journal article" date="2019" name="Int. J. Syst. Evol. Microbiol.">
        <title>The Global Catalogue of Microorganisms (GCM) 10K type strain sequencing project: providing services to taxonomists for standard genome sequencing and annotation.</title>
        <authorList>
            <consortium name="The Broad Institute Genomics Platform"/>
            <consortium name="The Broad Institute Genome Sequencing Center for Infectious Disease"/>
            <person name="Wu L."/>
            <person name="Ma J."/>
        </authorList>
    </citation>
    <scope>NUCLEOTIDE SEQUENCE [LARGE SCALE GENOMIC DNA]</scope>
    <source>
        <strain evidence="3">CCUG 54939</strain>
    </source>
</reference>
<protein>
    <submittedName>
        <fullName evidence="2">Benzoate/H(+) symporter BenE family transporter</fullName>
    </submittedName>
</protein>
<keyword evidence="1" id="KW-1133">Transmembrane helix</keyword>
<dbReference type="InterPro" id="IPR004711">
    <property type="entry name" value="Benzoate_Transporter"/>
</dbReference>
<feature type="transmembrane region" description="Helical" evidence="1">
    <location>
        <begin position="320"/>
        <end position="338"/>
    </location>
</feature>
<comment type="caution">
    <text evidence="2">The sequence shown here is derived from an EMBL/GenBank/DDBJ whole genome shotgun (WGS) entry which is preliminary data.</text>
</comment>
<keyword evidence="3" id="KW-1185">Reference proteome</keyword>
<dbReference type="RefSeq" id="WP_377151263.1">
    <property type="nucleotide sequence ID" value="NZ_JBHSAF010000005.1"/>
</dbReference>
<dbReference type="Proteomes" id="UP001595692">
    <property type="component" value="Unassembled WGS sequence"/>
</dbReference>
<dbReference type="Pfam" id="PF03594">
    <property type="entry name" value="BenE"/>
    <property type="match status" value="1"/>
</dbReference>
<dbReference type="PANTHER" id="PTHR30199">
    <property type="entry name" value="MFS FAMILY TRANSPORTER, PREDICTED SUBSTRATE BENZOATE"/>
    <property type="match status" value="1"/>
</dbReference>
<feature type="transmembrane region" description="Helical" evidence="1">
    <location>
        <begin position="256"/>
        <end position="277"/>
    </location>
</feature>
<feature type="transmembrane region" description="Helical" evidence="1">
    <location>
        <begin position="46"/>
        <end position="66"/>
    </location>
</feature>
<feature type="transmembrane region" description="Helical" evidence="1">
    <location>
        <begin position="12"/>
        <end position="34"/>
    </location>
</feature>
<name>A0ABV8CM43_9GAMM</name>
<evidence type="ECO:0000313" key="2">
    <source>
        <dbReference type="EMBL" id="MFC3913033.1"/>
    </source>
</evidence>
<feature type="transmembrane region" description="Helical" evidence="1">
    <location>
        <begin position="94"/>
        <end position="114"/>
    </location>
</feature>
<proteinExistence type="predicted"/>
<sequence length="393" mass="41390">MSFHFPVRLHHLSSGLVAVLVGYTSSAAIIFQAASSAGATPAQLGSWMTALGLGMGATTLGLSWYYRAPILTAWSTPGAALLITSLHQVTMAEAIGAFILCAMLLMVAGFSGLFARLMHRLPLSLAAAMLAGILLRFGLDLFHALEQAPWLVGSMLLLFLLLKRRMPRYTLALVLLLGIALAAASRQLQPLPTMQWLQLQWTAPVFSWQALLGVALPLFVVTMSSQNLPGIAVLRSHGYGDVPISPLIGCSGLANLLLAPFGCFALNLAAITAALCMTEQADIEPRRRYLAACCAGGLYLLTGVLGASVAGILASLPAPLIMAIAGMALLTTLGNSLLQSLQQEPEREAALLTFLVTASGIQFAGIGSPFWGLLGGSAVLMASRYHRRHSTTG</sequence>